<dbReference type="GO" id="GO:0005829">
    <property type="term" value="C:cytosol"/>
    <property type="evidence" value="ECO:0007669"/>
    <property type="project" value="TreeGrafter"/>
</dbReference>
<dbReference type="Proteomes" id="UP000321764">
    <property type="component" value="Unassembled WGS sequence"/>
</dbReference>
<keyword evidence="3 11" id="KW-0547">Nucleotide-binding</keyword>
<evidence type="ECO:0000256" key="5">
    <source>
        <dbReference type="ARBA" id="ARBA00022806"/>
    </source>
</evidence>
<dbReference type="PROSITE" id="PS51217">
    <property type="entry name" value="UVRD_HELICASE_CTER"/>
    <property type="match status" value="1"/>
</dbReference>
<dbReference type="InterPro" id="IPR013986">
    <property type="entry name" value="DExx_box_DNA_helicase_dom_sf"/>
</dbReference>
<keyword evidence="7 11" id="KW-0238">DNA-binding</keyword>
<feature type="domain" description="UvrD-like helicase ATP-binding" evidence="13">
    <location>
        <begin position="3"/>
        <end position="282"/>
    </location>
</feature>
<evidence type="ECO:0000256" key="1">
    <source>
        <dbReference type="ARBA" id="ARBA00009922"/>
    </source>
</evidence>
<dbReference type="PANTHER" id="PTHR11070:SF64">
    <property type="entry name" value="ATP-DEPENDENT DNA HELICASE REP"/>
    <property type="match status" value="1"/>
</dbReference>
<keyword evidence="16" id="KW-1185">Reference proteome</keyword>
<comment type="catalytic activity">
    <reaction evidence="10 11">
        <text>ATP + H2O = ADP + phosphate + H(+)</text>
        <dbReference type="Rhea" id="RHEA:13065"/>
        <dbReference type="ChEBI" id="CHEBI:15377"/>
        <dbReference type="ChEBI" id="CHEBI:15378"/>
        <dbReference type="ChEBI" id="CHEBI:30616"/>
        <dbReference type="ChEBI" id="CHEBI:43474"/>
        <dbReference type="ChEBI" id="CHEBI:456216"/>
        <dbReference type="EC" id="5.6.2.4"/>
    </reaction>
</comment>
<keyword evidence="6 11" id="KW-0067">ATP-binding</keyword>
<dbReference type="PROSITE" id="PS51198">
    <property type="entry name" value="UVRD_HELICASE_ATP_BIND"/>
    <property type="match status" value="1"/>
</dbReference>
<evidence type="ECO:0000256" key="8">
    <source>
        <dbReference type="ARBA" id="ARBA00023235"/>
    </source>
</evidence>
<dbReference type="GO" id="GO:0003697">
    <property type="term" value="F:single-stranded DNA binding"/>
    <property type="evidence" value="ECO:0007669"/>
    <property type="project" value="UniProtKB-UniRule"/>
</dbReference>
<evidence type="ECO:0000256" key="12">
    <source>
        <dbReference type="PROSITE-ProRule" id="PRU00560"/>
    </source>
</evidence>
<evidence type="ECO:0000259" key="13">
    <source>
        <dbReference type="PROSITE" id="PS51198"/>
    </source>
</evidence>
<keyword evidence="8 11" id="KW-0413">Isomerase</keyword>
<organism evidence="15 16">
    <name type="scientific">Reinekea thalattae</name>
    <dbReference type="NCBI Taxonomy" id="2593301"/>
    <lineage>
        <taxon>Bacteria</taxon>
        <taxon>Pseudomonadati</taxon>
        <taxon>Pseudomonadota</taxon>
        <taxon>Gammaproteobacteria</taxon>
        <taxon>Oceanospirillales</taxon>
        <taxon>Saccharospirillaceae</taxon>
        <taxon>Reinekea</taxon>
    </lineage>
</organism>
<dbReference type="GO" id="GO:0006260">
    <property type="term" value="P:DNA replication"/>
    <property type="evidence" value="ECO:0007669"/>
    <property type="project" value="UniProtKB-UniRule"/>
</dbReference>
<dbReference type="InterPro" id="IPR014017">
    <property type="entry name" value="DNA_helicase_UvrD-like_C"/>
</dbReference>
<evidence type="ECO:0000256" key="7">
    <source>
        <dbReference type="ARBA" id="ARBA00023125"/>
    </source>
</evidence>
<comment type="subunit">
    <text evidence="11">Homodimer.</text>
</comment>
<evidence type="ECO:0000256" key="9">
    <source>
        <dbReference type="ARBA" id="ARBA00034617"/>
    </source>
</evidence>
<dbReference type="OrthoDB" id="9806690at2"/>
<dbReference type="RefSeq" id="WP_147714089.1">
    <property type="nucleotide sequence ID" value="NZ_VKAD01000001.1"/>
</dbReference>
<dbReference type="Pfam" id="PF00580">
    <property type="entry name" value="UvrD-helicase"/>
    <property type="match status" value="1"/>
</dbReference>
<dbReference type="InterPro" id="IPR000212">
    <property type="entry name" value="DNA_helicase_UvrD/REP"/>
</dbReference>
<evidence type="ECO:0000313" key="16">
    <source>
        <dbReference type="Proteomes" id="UP000321764"/>
    </source>
</evidence>
<comment type="similarity">
    <text evidence="1 11">Belongs to the helicase family. UvrD subfamily.</text>
</comment>
<feature type="domain" description="UvrD-like helicase C-terminal" evidence="14">
    <location>
        <begin position="283"/>
        <end position="568"/>
    </location>
</feature>
<dbReference type="EMBL" id="VKAD01000001">
    <property type="protein sequence ID" value="TXR54690.1"/>
    <property type="molecule type" value="Genomic_DNA"/>
</dbReference>
<dbReference type="CDD" id="cd17932">
    <property type="entry name" value="DEXQc_UvrD"/>
    <property type="match status" value="1"/>
</dbReference>
<feature type="binding site" evidence="12">
    <location>
        <begin position="24"/>
        <end position="31"/>
    </location>
    <ligand>
        <name>ATP</name>
        <dbReference type="ChEBI" id="CHEBI:30616"/>
    </ligand>
</feature>
<evidence type="ECO:0000256" key="3">
    <source>
        <dbReference type="ARBA" id="ARBA00022741"/>
    </source>
</evidence>
<keyword evidence="5 11" id="KW-0347">Helicase</keyword>
<accession>A0A5C8ZCW1</accession>
<dbReference type="GO" id="GO:0005524">
    <property type="term" value="F:ATP binding"/>
    <property type="evidence" value="ECO:0007669"/>
    <property type="project" value="UniProtKB-UniRule"/>
</dbReference>
<evidence type="ECO:0000256" key="6">
    <source>
        <dbReference type="ARBA" id="ARBA00022840"/>
    </source>
</evidence>
<gene>
    <name evidence="11 15" type="primary">rep</name>
    <name evidence="15" type="ORF">FME95_09175</name>
</gene>
<dbReference type="InterPro" id="IPR005752">
    <property type="entry name" value="Helicase_Rep"/>
</dbReference>
<dbReference type="InterPro" id="IPR027417">
    <property type="entry name" value="P-loop_NTPase"/>
</dbReference>
<dbReference type="EC" id="5.6.2.4" evidence="11"/>
<evidence type="ECO:0000256" key="11">
    <source>
        <dbReference type="HAMAP-Rule" id="MF_01920"/>
    </source>
</evidence>
<keyword evidence="4 11" id="KW-0378">Hydrolase</keyword>
<feature type="binding site" evidence="11">
    <location>
        <position position="280"/>
    </location>
    <ligand>
        <name>ATP</name>
        <dbReference type="ChEBI" id="CHEBI:30616"/>
    </ligand>
</feature>
<dbReference type="InterPro" id="IPR014016">
    <property type="entry name" value="UvrD-like_ATP-bd"/>
</dbReference>
<evidence type="ECO:0000256" key="4">
    <source>
        <dbReference type="ARBA" id="ARBA00022801"/>
    </source>
</evidence>
<keyword evidence="2 11" id="KW-0235">DNA replication</keyword>
<dbReference type="Gene3D" id="1.10.486.10">
    <property type="entry name" value="PCRA, domain 4"/>
    <property type="match status" value="1"/>
</dbReference>
<dbReference type="AlphaFoldDB" id="A0A5C8ZCW1"/>
<proteinExistence type="inferred from homology"/>
<dbReference type="HAMAP" id="MF_01920">
    <property type="entry name" value="Helicase_Rep"/>
    <property type="match status" value="1"/>
</dbReference>
<dbReference type="SUPFAM" id="SSF52540">
    <property type="entry name" value="P-loop containing nucleoside triphosphate hydrolases"/>
    <property type="match status" value="1"/>
</dbReference>
<dbReference type="Gene3D" id="1.10.10.160">
    <property type="match status" value="1"/>
</dbReference>
<name>A0A5C8ZCW1_9GAMM</name>
<dbReference type="Pfam" id="PF13361">
    <property type="entry name" value="UvrD_C"/>
    <property type="match status" value="1"/>
</dbReference>
<reference evidence="15 16" key="1">
    <citation type="submission" date="2019-07" db="EMBL/GenBank/DDBJ databases">
        <title>Reinekea sp. strain SSH23 genome sequencing and assembly.</title>
        <authorList>
            <person name="Kim I."/>
        </authorList>
    </citation>
    <scope>NUCLEOTIDE SEQUENCE [LARGE SCALE GENOMIC DNA]</scope>
    <source>
        <strain evidence="15 16">SSH23</strain>
    </source>
</reference>
<comment type="function">
    <text evidence="11">Rep helicase is a single-stranded DNA-dependent ATPase involved in DNA replication; it can initiate unwinding at a nick in the DNA. It binds to the single-stranded DNA and acts in a progressive fashion along the DNA in the 3' to 5' direction.</text>
</comment>
<protein>
    <recommendedName>
        <fullName evidence="11">ATP-dependent DNA helicase Rep</fullName>
        <ecNumber evidence="11">5.6.2.4</ecNumber>
    </recommendedName>
    <alternativeName>
        <fullName evidence="11">DNA 3'-5' helicase Rep</fullName>
    </alternativeName>
</protein>
<comment type="catalytic activity">
    <reaction evidence="9 11">
        <text>Couples ATP hydrolysis with the unwinding of duplex DNA by translocating in the 3'-5' direction.</text>
        <dbReference type="EC" id="5.6.2.4"/>
    </reaction>
</comment>
<evidence type="ECO:0000256" key="10">
    <source>
        <dbReference type="ARBA" id="ARBA00048988"/>
    </source>
</evidence>
<dbReference type="PANTHER" id="PTHR11070">
    <property type="entry name" value="UVRD / RECB / PCRA DNA HELICASE FAMILY MEMBER"/>
    <property type="match status" value="1"/>
</dbReference>
<dbReference type="GO" id="GO:0043138">
    <property type="term" value="F:3'-5' DNA helicase activity"/>
    <property type="evidence" value="ECO:0007669"/>
    <property type="project" value="UniProtKB-UniRule"/>
</dbReference>
<dbReference type="NCBIfam" id="TIGR01074">
    <property type="entry name" value="rep"/>
    <property type="match status" value="1"/>
</dbReference>
<sequence>MANKLNPRQQESVEYISGPLLVLAGAGSGKTSVITQKIAYLIQECGYKAHNIAAVTFTNKAAREMKQRVGKLVKGKQSHGLIVSTFHNLGLNILRKECTSAGLKNNFTLFDDHDSKALIKDITLRAAPNSVDEIDFFKNLISLWKNDLKEPDELRGTTEDALHTLAVEVYAEYNRMLKAYNAVDFDDLIRLPTLLFQSNPEVLAKWQRRIRYLLVDEYQDTNISQYLLVKLLVKENPRFTVVGDDDQSIYSWRGAQPENLAKLQEDFPTLRLVKLEQNYRSTKLILNAANTVIDNNPHVFKKTLWSEMAHGEPIRIVRNGNEEVEAERIANEILHQRLVRKSDYKDFAVLYRGNHQARLLELKLQQNRIPYMINGGTSFFAKAEIKDVMSYLRLLINPDDDAAFLRVINTPRREIGAATLEKLNEYASMRQVSLTIASGEIGLQQHLSARASERLTRFCDWLQNTIKKLHTEENPVLVIREMISDINYEAWLKQDSTSDKMAEKRLANVHILIDGLQSMLERGNEDDDSDLAVGDAIAKLVLRDLMERQEEENDEDAVQLMTLHASKGLEFPYVFMMGLEEDILPHRNSIESGDIEEERRLMYVGITRAQKALTLTYASKRKQFGELIDCTPSRFLDELPADDVTWIGVENGASDSGTDNSNTISSLRALLNS</sequence>
<dbReference type="GO" id="GO:0016887">
    <property type="term" value="F:ATP hydrolysis activity"/>
    <property type="evidence" value="ECO:0007669"/>
    <property type="project" value="RHEA"/>
</dbReference>
<dbReference type="GO" id="GO:0000725">
    <property type="term" value="P:recombinational repair"/>
    <property type="evidence" value="ECO:0007669"/>
    <property type="project" value="TreeGrafter"/>
</dbReference>
<comment type="caution">
    <text evidence="15">The sequence shown here is derived from an EMBL/GenBank/DDBJ whole genome shotgun (WGS) entry which is preliminary data.</text>
</comment>
<evidence type="ECO:0000259" key="14">
    <source>
        <dbReference type="PROSITE" id="PS51217"/>
    </source>
</evidence>
<evidence type="ECO:0000256" key="2">
    <source>
        <dbReference type="ARBA" id="ARBA00022705"/>
    </source>
</evidence>
<dbReference type="CDD" id="cd18807">
    <property type="entry name" value="SF1_C_UvrD"/>
    <property type="match status" value="1"/>
</dbReference>
<evidence type="ECO:0000313" key="15">
    <source>
        <dbReference type="EMBL" id="TXR54690.1"/>
    </source>
</evidence>
<dbReference type="Gene3D" id="3.40.50.300">
    <property type="entry name" value="P-loop containing nucleotide triphosphate hydrolases"/>
    <property type="match status" value="2"/>
</dbReference>